<protein>
    <submittedName>
        <fullName evidence="4">DUF2892 domain-containing protein</fullName>
    </submittedName>
</protein>
<dbReference type="RefSeq" id="WP_101355183.1">
    <property type="nucleotide sequence ID" value="NZ_PIQO01000013.1"/>
</dbReference>
<dbReference type="InterPro" id="IPR021309">
    <property type="entry name" value="YgaP-like_TM"/>
</dbReference>
<sequence>MKTSPNIGIVNALIRITCGLTIVAYFTAKLSRKPWCNSYLIMILMGAMKVAEGIVRYCPVTELYQKGQGMMNQNNSQQKQHNESQNNNQDNIKNPPSIPPELADSIKDALD</sequence>
<comment type="caution">
    <text evidence="4">The sequence shown here is derived from an EMBL/GenBank/DDBJ whole genome shotgun (WGS) entry which is preliminary data.</text>
</comment>
<dbReference type="OrthoDB" id="5405951at2"/>
<organism evidence="4 5">
    <name type="scientific">Heyndrickxia camelliae</name>
    <dbReference type="NCBI Taxonomy" id="1707093"/>
    <lineage>
        <taxon>Bacteria</taxon>
        <taxon>Bacillati</taxon>
        <taxon>Bacillota</taxon>
        <taxon>Bacilli</taxon>
        <taxon>Bacillales</taxon>
        <taxon>Bacillaceae</taxon>
        <taxon>Heyndrickxia</taxon>
    </lineage>
</organism>
<accession>A0A2N3LH71</accession>
<keyword evidence="2" id="KW-0472">Membrane</keyword>
<dbReference type="AlphaFoldDB" id="A0A2N3LH71"/>
<proteinExistence type="predicted"/>
<keyword evidence="5" id="KW-1185">Reference proteome</keyword>
<gene>
    <name evidence="4" type="ORF">CWO92_15780</name>
</gene>
<dbReference type="Pfam" id="PF11127">
    <property type="entry name" value="YgaP-like_TM"/>
    <property type="match status" value="1"/>
</dbReference>
<reference evidence="4 5" key="1">
    <citation type="submission" date="2017-11" db="EMBL/GenBank/DDBJ databases">
        <title>Bacillus camelliae sp. nov., isolated from pu'er tea.</title>
        <authorList>
            <person name="Niu L."/>
        </authorList>
    </citation>
    <scope>NUCLEOTIDE SEQUENCE [LARGE SCALE GENOMIC DNA]</scope>
    <source>
        <strain evidence="4 5">7578-1</strain>
    </source>
</reference>
<evidence type="ECO:0000256" key="1">
    <source>
        <dbReference type="SAM" id="MobiDB-lite"/>
    </source>
</evidence>
<feature type="domain" description="Inner membrane protein YgaP-like transmembrane" evidence="3">
    <location>
        <begin position="5"/>
        <end position="63"/>
    </location>
</feature>
<feature type="transmembrane region" description="Helical" evidence="2">
    <location>
        <begin position="7"/>
        <end position="27"/>
    </location>
</feature>
<keyword evidence="2" id="KW-0812">Transmembrane</keyword>
<evidence type="ECO:0000256" key="2">
    <source>
        <dbReference type="SAM" id="Phobius"/>
    </source>
</evidence>
<evidence type="ECO:0000313" key="5">
    <source>
        <dbReference type="Proteomes" id="UP000233440"/>
    </source>
</evidence>
<feature type="region of interest" description="Disordered" evidence="1">
    <location>
        <begin position="69"/>
        <end position="111"/>
    </location>
</feature>
<dbReference type="EMBL" id="PIQO01000013">
    <property type="protein sequence ID" value="PKR83980.1"/>
    <property type="molecule type" value="Genomic_DNA"/>
</dbReference>
<evidence type="ECO:0000259" key="3">
    <source>
        <dbReference type="Pfam" id="PF11127"/>
    </source>
</evidence>
<dbReference type="Proteomes" id="UP000233440">
    <property type="component" value="Unassembled WGS sequence"/>
</dbReference>
<feature type="transmembrane region" description="Helical" evidence="2">
    <location>
        <begin position="39"/>
        <end position="58"/>
    </location>
</feature>
<evidence type="ECO:0000313" key="4">
    <source>
        <dbReference type="EMBL" id="PKR83980.1"/>
    </source>
</evidence>
<keyword evidence="2" id="KW-1133">Transmembrane helix</keyword>
<name>A0A2N3LH71_9BACI</name>
<feature type="compositionally biased region" description="Low complexity" evidence="1">
    <location>
        <begin position="69"/>
        <end position="89"/>
    </location>
</feature>